<feature type="domain" description="Tyr recombinase" evidence="5">
    <location>
        <begin position="333"/>
        <end position="530"/>
    </location>
</feature>
<dbReference type="Gene3D" id="1.10.443.10">
    <property type="entry name" value="Intergrase catalytic core"/>
    <property type="match status" value="1"/>
</dbReference>
<dbReference type="InterPro" id="IPR010998">
    <property type="entry name" value="Integrase_recombinase_N"/>
</dbReference>
<dbReference type="InterPro" id="IPR046668">
    <property type="entry name" value="DUF6538"/>
</dbReference>
<comment type="similarity">
    <text evidence="1">Belongs to the 'phage' integrase family.</text>
</comment>
<evidence type="ECO:0000313" key="6">
    <source>
        <dbReference type="EMBL" id="MEJ8859834.1"/>
    </source>
</evidence>
<dbReference type="CDD" id="cd01184">
    <property type="entry name" value="INT_C_like_1"/>
    <property type="match status" value="1"/>
</dbReference>
<evidence type="ECO:0000313" key="7">
    <source>
        <dbReference type="Proteomes" id="UP001367030"/>
    </source>
</evidence>
<dbReference type="InterPro" id="IPR050090">
    <property type="entry name" value="Tyrosine_recombinase_XerCD"/>
</dbReference>
<proteinExistence type="inferred from homology"/>
<protein>
    <submittedName>
        <fullName evidence="6">Site-specific integrase</fullName>
    </submittedName>
</protein>
<gene>
    <name evidence="6" type="ORF">WKW79_35150</name>
</gene>
<dbReference type="Pfam" id="PF00589">
    <property type="entry name" value="Phage_integrase"/>
    <property type="match status" value="1"/>
</dbReference>
<reference evidence="6 7" key="1">
    <citation type="submission" date="2024-03" db="EMBL/GenBank/DDBJ databases">
        <title>Novel species of the genus Variovorax.</title>
        <authorList>
            <person name="Liu Q."/>
            <person name="Xin Y.-H."/>
        </authorList>
    </citation>
    <scope>NUCLEOTIDE SEQUENCE [LARGE SCALE GENOMIC DNA]</scope>
    <source>
        <strain evidence="6 7">KACC 18901</strain>
    </source>
</reference>
<keyword evidence="2" id="KW-0229">DNA integration</keyword>
<keyword evidence="7" id="KW-1185">Reference proteome</keyword>
<dbReference type="RefSeq" id="WP_340339866.1">
    <property type="nucleotide sequence ID" value="NZ_JBBKZS010000039.1"/>
</dbReference>
<evidence type="ECO:0000256" key="4">
    <source>
        <dbReference type="ARBA" id="ARBA00023172"/>
    </source>
</evidence>
<evidence type="ECO:0000259" key="5">
    <source>
        <dbReference type="PROSITE" id="PS51898"/>
    </source>
</evidence>
<evidence type="ECO:0000256" key="3">
    <source>
        <dbReference type="ARBA" id="ARBA00023125"/>
    </source>
</evidence>
<dbReference type="Gene3D" id="1.10.150.130">
    <property type="match status" value="1"/>
</dbReference>
<organism evidence="6 7">
    <name type="scientific">Variovorax robiniae</name>
    <dbReference type="NCBI Taxonomy" id="1836199"/>
    <lineage>
        <taxon>Bacteria</taxon>
        <taxon>Pseudomonadati</taxon>
        <taxon>Pseudomonadota</taxon>
        <taxon>Betaproteobacteria</taxon>
        <taxon>Burkholderiales</taxon>
        <taxon>Comamonadaceae</taxon>
        <taxon>Variovorax</taxon>
    </lineage>
</organism>
<dbReference type="PANTHER" id="PTHR30349:SF41">
    <property type="entry name" value="INTEGRASE_RECOMBINASE PROTEIN MJ0367-RELATED"/>
    <property type="match status" value="1"/>
</dbReference>
<dbReference type="Pfam" id="PF20172">
    <property type="entry name" value="DUF6538"/>
    <property type="match status" value="1"/>
</dbReference>
<keyword evidence="4" id="KW-0233">DNA recombination</keyword>
<dbReference type="InterPro" id="IPR013762">
    <property type="entry name" value="Integrase-like_cat_sf"/>
</dbReference>
<dbReference type="PROSITE" id="PS51898">
    <property type="entry name" value="TYR_RECOMBINASE"/>
    <property type="match status" value="1"/>
</dbReference>
<evidence type="ECO:0000256" key="1">
    <source>
        <dbReference type="ARBA" id="ARBA00008857"/>
    </source>
</evidence>
<dbReference type="InterPro" id="IPR002104">
    <property type="entry name" value="Integrase_catalytic"/>
</dbReference>
<dbReference type="InterPro" id="IPR011010">
    <property type="entry name" value="DNA_brk_join_enz"/>
</dbReference>
<sequence>MPLPTGLSQRNGVWQLRIGVPADLHHLYPGVDAYRGSLRTRDRSEAVTKAHALHAQYRLAFDQQRAAEAVRRAPPVVPLTPELETYLTAEAQWLPLVFDDVVRFTPGAVEALTPGTRFLSAGSPGPLLTGDDPVKWDRLQQHALDEAKTDLALGRLGRIQRAADLALQGLGVRIDWTDAKARLALARIGRAKVRAYRQALERGQGEPHDTPAQPAPPVVAGALAPEEPAKGRTLADVLQAWQEGKKPDAINKTKRALALLKAAGITSPIQALTRQDGLAFRDHINTTMAGTSGKTRSDVLASVQALLNFAVKEKAWLDANPWAGTAIAKGRAQKREPWDRETLTKLLHSPFVEDRRVDLVAQYWLPLLALMTGARQAELCQLRVDDVIQRDGVWLLDINENGEDKSVKSAAGERWVAIHSKLIELGFIKHVEAMRTAGESLVFPGILTAKSRSASLYFSDWFRERCQALGIYQRYRDFHALRTTVGTALRAVDPPLGEALITAVMGHEAGNVGAANYHRPAPKTLQRVIEALDFPAVLALQ</sequence>
<evidence type="ECO:0000256" key="2">
    <source>
        <dbReference type="ARBA" id="ARBA00022908"/>
    </source>
</evidence>
<keyword evidence="3" id="KW-0238">DNA-binding</keyword>
<name>A0ABU8XLC4_9BURK</name>
<dbReference type="EMBL" id="JBBKZS010000039">
    <property type="protein sequence ID" value="MEJ8859834.1"/>
    <property type="molecule type" value="Genomic_DNA"/>
</dbReference>
<comment type="caution">
    <text evidence="6">The sequence shown here is derived from an EMBL/GenBank/DDBJ whole genome shotgun (WGS) entry which is preliminary data.</text>
</comment>
<dbReference type="PANTHER" id="PTHR30349">
    <property type="entry name" value="PHAGE INTEGRASE-RELATED"/>
    <property type="match status" value="1"/>
</dbReference>
<accession>A0ABU8XLC4</accession>
<dbReference type="Proteomes" id="UP001367030">
    <property type="component" value="Unassembled WGS sequence"/>
</dbReference>
<dbReference type="SUPFAM" id="SSF56349">
    <property type="entry name" value="DNA breaking-rejoining enzymes"/>
    <property type="match status" value="1"/>
</dbReference>